<keyword evidence="2" id="KW-1185">Reference proteome</keyword>
<reference evidence="1" key="1">
    <citation type="submission" date="2020-11" db="EMBL/GenBank/DDBJ databases">
        <authorList>
            <consortium name="DOE Joint Genome Institute"/>
            <person name="Ahrendt S."/>
            <person name="Riley R."/>
            <person name="Andreopoulos W."/>
            <person name="Labutti K."/>
            <person name="Pangilinan J."/>
            <person name="Ruiz-Duenas F.J."/>
            <person name="Barrasa J.M."/>
            <person name="Sanchez-Garcia M."/>
            <person name="Camarero S."/>
            <person name="Miyauchi S."/>
            <person name="Serrano A."/>
            <person name="Linde D."/>
            <person name="Babiker R."/>
            <person name="Drula E."/>
            <person name="Ayuso-Fernandez I."/>
            <person name="Pacheco R."/>
            <person name="Padilla G."/>
            <person name="Ferreira P."/>
            <person name="Barriuso J."/>
            <person name="Kellner H."/>
            <person name="Castanera R."/>
            <person name="Alfaro M."/>
            <person name="Ramirez L."/>
            <person name="Pisabarro A.G."/>
            <person name="Kuo A."/>
            <person name="Tritt A."/>
            <person name="Lipzen A."/>
            <person name="He G."/>
            <person name="Yan M."/>
            <person name="Ng V."/>
            <person name="Cullen D."/>
            <person name="Martin F."/>
            <person name="Rosso M.-N."/>
            <person name="Henrissat B."/>
            <person name="Hibbett D."/>
            <person name="Martinez A.T."/>
            <person name="Grigoriev I.V."/>
        </authorList>
    </citation>
    <scope>NUCLEOTIDE SEQUENCE</scope>
    <source>
        <strain evidence="1">CBS 247.69</strain>
    </source>
</reference>
<proteinExistence type="predicted"/>
<name>A0A9P5XYX6_9AGAR</name>
<protein>
    <submittedName>
        <fullName evidence="1">Uncharacterized protein</fullName>
    </submittedName>
</protein>
<evidence type="ECO:0000313" key="1">
    <source>
        <dbReference type="EMBL" id="KAF9460188.1"/>
    </source>
</evidence>
<dbReference type="AlphaFoldDB" id="A0A9P5XYX6"/>
<organism evidence="1 2">
    <name type="scientific">Collybia nuda</name>
    <dbReference type="NCBI Taxonomy" id="64659"/>
    <lineage>
        <taxon>Eukaryota</taxon>
        <taxon>Fungi</taxon>
        <taxon>Dikarya</taxon>
        <taxon>Basidiomycota</taxon>
        <taxon>Agaricomycotina</taxon>
        <taxon>Agaricomycetes</taxon>
        <taxon>Agaricomycetidae</taxon>
        <taxon>Agaricales</taxon>
        <taxon>Tricholomatineae</taxon>
        <taxon>Clitocybaceae</taxon>
        <taxon>Collybia</taxon>
    </lineage>
</organism>
<comment type="caution">
    <text evidence="1">The sequence shown here is derived from an EMBL/GenBank/DDBJ whole genome shotgun (WGS) entry which is preliminary data.</text>
</comment>
<sequence length="181" mass="19773">MAKLRIKFQIPTDKVQDFLNGLGCNVDTLGSDLFLDLEPYPGSENLLDGTTAIHAIFPEPEGIYDELSSHFFHASLDSDQIVLKFASGLEVLEHMTREAAVYNMMKDLQGNVIPIFKGIYSAVGDPHTMCLITSDVENSIPAGGLVHLPEDDRPPVKGQGLEKEAKTLSLGNSRVLSCDRS</sequence>
<dbReference type="EMBL" id="MU150303">
    <property type="protein sequence ID" value="KAF9460188.1"/>
    <property type="molecule type" value="Genomic_DNA"/>
</dbReference>
<accession>A0A9P5XYX6</accession>
<gene>
    <name evidence="1" type="ORF">BDZ94DRAFT_1378160</name>
</gene>
<dbReference type="Proteomes" id="UP000807353">
    <property type="component" value="Unassembled WGS sequence"/>
</dbReference>
<evidence type="ECO:0000313" key="2">
    <source>
        <dbReference type="Proteomes" id="UP000807353"/>
    </source>
</evidence>